<keyword evidence="1" id="KW-0472">Membrane</keyword>
<dbReference type="Proteomes" id="UP000655287">
    <property type="component" value="Unassembled WGS sequence"/>
</dbReference>
<keyword evidence="1" id="KW-0812">Transmembrane</keyword>
<proteinExistence type="predicted"/>
<name>A0A919UZ07_9ACTN</name>
<accession>A0A919UZ07</accession>
<dbReference type="Gene3D" id="3.40.1350.10">
    <property type="match status" value="1"/>
</dbReference>
<feature type="domain" description="Restriction endonuclease type IV Mrr" evidence="2">
    <location>
        <begin position="88"/>
        <end position="198"/>
    </location>
</feature>
<dbReference type="RefSeq" id="WP_203982381.1">
    <property type="nucleotide sequence ID" value="NZ_BOOU01000010.1"/>
</dbReference>
<dbReference type="PANTHER" id="PTHR30015">
    <property type="entry name" value="MRR RESTRICTION SYSTEM PROTEIN"/>
    <property type="match status" value="1"/>
</dbReference>
<dbReference type="PANTHER" id="PTHR30015:SF7">
    <property type="entry name" value="TYPE IV METHYL-DIRECTED RESTRICTION ENZYME ECOKMRR"/>
    <property type="match status" value="1"/>
</dbReference>
<protein>
    <recommendedName>
        <fullName evidence="2">Restriction endonuclease type IV Mrr domain-containing protein</fullName>
    </recommendedName>
</protein>
<feature type="transmembrane region" description="Helical" evidence="1">
    <location>
        <begin position="44"/>
        <end position="65"/>
    </location>
</feature>
<keyword evidence="1" id="KW-1133">Transmembrane helix</keyword>
<dbReference type="GO" id="GO:0009307">
    <property type="term" value="P:DNA restriction-modification system"/>
    <property type="evidence" value="ECO:0007669"/>
    <property type="project" value="InterPro"/>
</dbReference>
<dbReference type="InterPro" id="IPR007560">
    <property type="entry name" value="Restrct_endonuc_IV_Mrr"/>
</dbReference>
<keyword evidence="4" id="KW-1185">Reference proteome</keyword>
<gene>
    <name evidence="3" type="ORF">Sru01_07140</name>
</gene>
<dbReference type="Pfam" id="PF04471">
    <property type="entry name" value="Mrr_cat"/>
    <property type="match status" value="1"/>
</dbReference>
<dbReference type="GO" id="GO:0015666">
    <property type="term" value="F:restriction endodeoxyribonuclease activity"/>
    <property type="evidence" value="ECO:0007669"/>
    <property type="project" value="TreeGrafter"/>
</dbReference>
<dbReference type="InterPro" id="IPR011335">
    <property type="entry name" value="Restrct_endonuc-II-like"/>
</dbReference>
<dbReference type="AlphaFoldDB" id="A0A919UZ07"/>
<dbReference type="InterPro" id="IPR011856">
    <property type="entry name" value="tRNA_endonuc-like_dom_sf"/>
</dbReference>
<evidence type="ECO:0000313" key="4">
    <source>
        <dbReference type="Proteomes" id="UP000655287"/>
    </source>
</evidence>
<sequence>MARRTPARRRGKGKKGNDAWLLWVAILVFAVLVVRWLVEVIAAHRLLAIGVAIVLVAGVTAVLVLRRRIVESRRREWIRENARLERVDRMSGGQFETLVEALLLREGFRRVHRVGGSGDGGVDVVGTSHDGDRFVVQCKRWSNSVGAPEVRDLLGALHAYPGHRGVLVTTARFTGPAVQCAAGTGLVMIDRALLAAWIAGHFTLAPAAGAQGGSWLRRTPATAATDGELGLEGVLGD</sequence>
<comment type="caution">
    <text evidence="3">The sequence shown here is derived from an EMBL/GenBank/DDBJ whole genome shotgun (WGS) entry which is preliminary data.</text>
</comment>
<dbReference type="InterPro" id="IPR052906">
    <property type="entry name" value="Type_IV_Methyl-Rstrct_Enzyme"/>
</dbReference>
<feature type="transmembrane region" description="Helical" evidence="1">
    <location>
        <begin position="20"/>
        <end position="38"/>
    </location>
</feature>
<organism evidence="3 4">
    <name type="scientific">Sphaerisporangium rufum</name>
    <dbReference type="NCBI Taxonomy" id="1381558"/>
    <lineage>
        <taxon>Bacteria</taxon>
        <taxon>Bacillati</taxon>
        <taxon>Actinomycetota</taxon>
        <taxon>Actinomycetes</taxon>
        <taxon>Streptosporangiales</taxon>
        <taxon>Streptosporangiaceae</taxon>
        <taxon>Sphaerisporangium</taxon>
    </lineage>
</organism>
<dbReference type="EMBL" id="BOOU01000010">
    <property type="protein sequence ID" value="GII75732.1"/>
    <property type="molecule type" value="Genomic_DNA"/>
</dbReference>
<reference evidence="3" key="1">
    <citation type="submission" date="2021-01" db="EMBL/GenBank/DDBJ databases">
        <title>Whole genome shotgun sequence of Sphaerisporangium rufum NBRC 109079.</title>
        <authorList>
            <person name="Komaki H."/>
            <person name="Tamura T."/>
        </authorList>
    </citation>
    <scope>NUCLEOTIDE SEQUENCE</scope>
    <source>
        <strain evidence="3">NBRC 109079</strain>
    </source>
</reference>
<evidence type="ECO:0000313" key="3">
    <source>
        <dbReference type="EMBL" id="GII75732.1"/>
    </source>
</evidence>
<evidence type="ECO:0000256" key="1">
    <source>
        <dbReference type="SAM" id="Phobius"/>
    </source>
</evidence>
<dbReference type="GO" id="GO:0003677">
    <property type="term" value="F:DNA binding"/>
    <property type="evidence" value="ECO:0007669"/>
    <property type="project" value="InterPro"/>
</dbReference>
<dbReference type="SUPFAM" id="SSF52980">
    <property type="entry name" value="Restriction endonuclease-like"/>
    <property type="match status" value="1"/>
</dbReference>
<evidence type="ECO:0000259" key="2">
    <source>
        <dbReference type="Pfam" id="PF04471"/>
    </source>
</evidence>